<accession>A0A9Q3UNQ4</accession>
<dbReference type="InterPro" id="IPR003797">
    <property type="entry name" value="DegV"/>
</dbReference>
<dbReference type="AlphaFoldDB" id="A0A9Q3UNQ4"/>
<proteinExistence type="predicted"/>
<name>A0A9Q3UNQ4_9GAMM</name>
<dbReference type="InterPro" id="IPR050270">
    <property type="entry name" value="DegV_domain_contain"/>
</dbReference>
<dbReference type="PANTHER" id="PTHR33434:SF2">
    <property type="entry name" value="FATTY ACID-BINDING PROTEIN TM_1468"/>
    <property type="match status" value="1"/>
</dbReference>
<evidence type="ECO:0000313" key="2">
    <source>
        <dbReference type="EMBL" id="MCC4309326.1"/>
    </source>
</evidence>
<keyword evidence="3" id="KW-1185">Reference proteome</keyword>
<dbReference type="PROSITE" id="PS51482">
    <property type="entry name" value="DEGV"/>
    <property type="match status" value="1"/>
</dbReference>
<dbReference type="SUPFAM" id="SSF82549">
    <property type="entry name" value="DAK1/DegV-like"/>
    <property type="match status" value="1"/>
</dbReference>
<sequence>MRIGIVVDSTCDLPEGYFRDHNIRILPISVRLGDELLVDKRDSTDTARFYRDQLDAKGRDAESIPYSVDQIRSVFLDELVLDYDLVFCITVSGKRSQIFDNATQASFSILKEYQKVRAEAGVPGPFSMRVIDSKTLFSGTAVLVCEAVELIRSGANRNAIRLNMDQMIPHICGYMVPEDLGYVRDRGFKKGERKRLSDSMRGLALTVGSALSMHPIIRIHGGEENPATVNRSYEKSVRRLFEHVAARIRGGHLISRHVCLSYAGDIERVPAMPGYADLKVAAEERGVRLLISTMSPTGAINVGAGCLFVAYASENDQFE</sequence>
<organism evidence="2 3">
    <name type="scientific">Alloalcanivorax marinus</name>
    <dbReference type="NCBI Taxonomy" id="1177169"/>
    <lineage>
        <taxon>Bacteria</taxon>
        <taxon>Pseudomonadati</taxon>
        <taxon>Pseudomonadota</taxon>
        <taxon>Gammaproteobacteria</taxon>
        <taxon>Oceanospirillales</taxon>
        <taxon>Alcanivoracaceae</taxon>
        <taxon>Alloalcanivorax</taxon>
    </lineage>
</organism>
<dbReference type="Gene3D" id="3.30.1180.10">
    <property type="match status" value="1"/>
</dbReference>
<dbReference type="Gene3D" id="3.40.50.10170">
    <property type="match status" value="1"/>
</dbReference>
<keyword evidence="1" id="KW-0446">Lipid-binding</keyword>
<dbReference type="PANTHER" id="PTHR33434">
    <property type="entry name" value="DEGV DOMAIN-CONTAINING PROTEIN DR_1986-RELATED"/>
    <property type="match status" value="1"/>
</dbReference>
<dbReference type="RefSeq" id="WP_204429663.1">
    <property type="nucleotide sequence ID" value="NZ_ARXL01000113.1"/>
</dbReference>
<protein>
    <submittedName>
        <fullName evidence="2">DegV family protein</fullName>
    </submittedName>
</protein>
<dbReference type="NCBIfam" id="TIGR00762">
    <property type="entry name" value="DegV"/>
    <property type="match status" value="1"/>
</dbReference>
<dbReference type="Proteomes" id="UP001108027">
    <property type="component" value="Unassembled WGS sequence"/>
</dbReference>
<reference evidence="2" key="1">
    <citation type="submission" date="2021-10" db="EMBL/GenBank/DDBJ databases">
        <title>The diversity and Nitrogen Metabolism of Culturable Nitrate-Utilizing Bacteria Within the Oxygen Minimum Zone of the Changjiang (Yangtze River)Estuary.</title>
        <authorList>
            <person name="Zhang D."/>
            <person name="Zheng J."/>
            <person name="Liu S."/>
            <person name="He W."/>
        </authorList>
    </citation>
    <scope>NUCLEOTIDE SEQUENCE</scope>
    <source>
        <strain evidence="2">FXH-223</strain>
    </source>
</reference>
<gene>
    <name evidence="2" type="ORF">LL252_12170</name>
</gene>
<dbReference type="GO" id="GO:0008289">
    <property type="term" value="F:lipid binding"/>
    <property type="evidence" value="ECO:0007669"/>
    <property type="project" value="UniProtKB-KW"/>
</dbReference>
<evidence type="ECO:0000313" key="3">
    <source>
        <dbReference type="Proteomes" id="UP001108027"/>
    </source>
</evidence>
<comment type="caution">
    <text evidence="2">The sequence shown here is derived from an EMBL/GenBank/DDBJ whole genome shotgun (WGS) entry which is preliminary data.</text>
</comment>
<evidence type="ECO:0000256" key="1">
    <source>
        <dbReference type="ARBA" id="ARBA00023121"/>
    </source>
</evidence>
<dbReference type="InterPro" id="IPR043168">
    <property type="entry name" value="DegV_C"/>
</dbReference>
<dbReference type="Pfam" id="PF02645">
    <property type="entry name" value="DegV"/>
    <property type="match status" value="1"/>
</dbReference>
<dbReference type="EMBL" id="JAJGNA010000014">
    <property type="protein sequence ID" value="MCC4309326.1"/>
    <property type="molecule type" value="Genomic_DNA"/>
</dbReference>